<reference evidence="1 2" key="1">
    <citation type="submission" date="2024-09" db="EMBL/GenBank/DDBJ databases">
        <authorList>
            <person name="Lee S.D."/>
        </authorList>
    </citation>
    <scope>NUCLEOTIDE SEQUENCE [LARGE SCALE GENOMIC DNA]</scope>
    <source>
        <strain evidence="1 2">N1-1</strain>
    </source>
</reference>
<dbReference type="PANTHER" id="PTHR31308">
    <property type="match status" value="1"/>
</dbReference>
<accession>A0ABV6VGM9</accession>
<dbReference type="InterPro" id="IPR001547">
    <property type="entry name" value="Glyco_hydro_5"/>
</dbReference>
<evidence type="ECO:0000313" key="1">
    <source>
        <dbReference type="EMBL" id="MFC1412848.1"/>
    </source>
</evidence>
<protein>
    <submittedName>
        <fullName evidence="1">Cellulase family glycosylhydrolase</fullName>
    </submittedName>
</protein>
<name>A0ABV6VGM9_9ACTN</name>
<dbReference type="InterPro" id="IPR017853">
    <property type="entry name" value="GH"/>
</dbReference>
<dbReference type="Pfam" id="PF00150">
    <property type="entry name" value="Cellulase"/>
    <property type="match status" value="1"/>
</dbReference>
<evidence type="ECO:0000313" key="2">
    <source>
        <dbReference type="Proteomes" id="UP001592582"/>
    </source>
</evidence>
<dbReference type="PANTHER" id="PTHR31308:SF3">
    <property type="entry name" value="ENDOGLYCOCERAMIDASE"/>
    <property type="match status" value="1"/>
</dbReference>
<dbReference type="InterPro" id="IPR041036">
    <property type="entry name" value="GH5_C"/>
</dbReference>
<dbReference type="EMBL" id="JBHEZX010000013">
    <property type="protein sequence ID" value="MFC1412848.1"/>
    <property type="molecule type" value="Genomic_DNA"/>
</dbReference>
<dbReference type="InterPro" id="IPR052066">
    <property type="entry name" value="Glycosphingolipid_Hydrolases"/>
</dbReference>
<sequence>MRGVGIAVRLRRWLVNLVVLACAVGLLAAMGPKGSVVGSGPGPWHERFITDAQGRALILYGLNTSSSAKNSADGMPWITKPGVAQEYNTLGTDFVRYLIQWRQVEPSPGVFDQHYLAEVAQRVAWYQAKGYQVLLDMHQDVYGPAVDGNGAPAWATDSGGQPVKPQSPWELTYTQPGVVHAFDEFWGTRPDHPEYQQQYVAAWEQVAKYFAGNTAVIGYDLMNEPWGGSVQGPAFESGPLAAFYQRTIDGIRTVDSSHWLFVEPEAVSANWAMPSALPRLTDPRSGEARIGYAPHLYPQPIDSGSTYSGTSAFLTDRSIASWTIQVERTAQRLDAPVLLGEWGLDATEPSAHLYVDKVQSVLDQMMIGEAYWSSDPGPWSPWTKPGQPAPIASVLQTAYPRAIAGEPVSFSYDKPTLQLTVSWTDKPGVTGSTDVYLPPSDFPNGGQIDLNGVGSPLTHWNPKTHILSVTVPKQAGLVHTLVVTPAN</sequence>
<dbReference type="Proteomes" id="UP001592582">
    <property type="component" value="Unassembled WGS sequence"/>
</dbReference>
<gene>
    <name evidence="1" type="ORF">ACEZDG_26625</name>
</gene>
<keyword evidence="2" id="KW-1185">Reference proteome</keyword>
<dbReference type="Gene3D" id="2.60.40.1180">
    <property type="entry name" value="Golgi alpha-mannosidase II"/>
    <property type="match status" value="1"/>
</dbReference>
<organism evidence="1 2">
    <name type="scientific">Streptacidiphilus alkalitolerans</name>
    <dbReference type="NCBI Taxonomy" id="3342712"/>
    <lineage>
        <taxon>Bacteria</taxon>
        <taxon>Bacillati</taxon>
        <taxon>Actinomycetota</taxon>
        <taxon>Actinomycetes</taxon>
        <taxon>Kitasatosporales</taxon>
        <taxon>Streptomycetaceae</taxon>
        <taxon>Streptacidiphilus</taxon>
    </lineage>
</organism>
<dbReference type="InterPro" id="IPR013780">
    <property type="entry name" value="Glyco_hydro_b"/>
</dbReference>
<comment type="caution">
    <text evidence="1">The sequence shown here is derived from an EMBL/GenBank/DDBJ whole genome shotgun (WGS) entry which is preliminary data.</text>
</comment>
<dbReference type="Pfam" id="PF18564">
    <property type="entry name" value="Glyco_hydro_5_C"/>
    <property type="match status" value="1"/>
</dbReference>
<proteinExistence type="predicted"/>
<dbReference type="SUPFAM" id="SSF51445">
    <property type="entry name" value="(Trans)glycosidases"/>
    <property type="match status" value="1"/>
</dbReference>
<dbReference type="Gene3D" id="3.20.20.80">
    <property type="entry name" value="Glycosidases"/>
    <property type="match status" value="1"/>
</dbReference>